<sequence>IKIFFLSATCFFAVQYAQQWQQYYQNQNQWNQYYSQYGGYPGQGSQGSSSGKEKSQCLKPQSQTSKNVTTMKSIYSCCYSTAKSLISSTALRRSFDTNAAAPAGIGPSKKRSLQSGSRLLSLCRCSSSSLSCRKETGMEQPLLRCGSVMAWNVKQIYKLELF</sequence>
<feature type="chain" id="PRO_5046710394" description="Secreted protein" evidence="1">
    <location>
        <begin position="20"/>
        <end position="162"/>
    </location>
</feature>
<organism evidence="2 3">
    <name type="scientific">Xenoophorus captivus</name>
    <dbReference type="NCBI Taxonomy" id="1517983"/>
    <lineage>
        <taxon>Eukaryota</taxon>
        <taxon>Metazoa</taxon>
        <taxon>Chordata</taxon>
        <taxon>Craniata</taxon>
        <taxon>Vertebrata</taxon>
        <taxon>Euteleostomi</taxon>
        <taxon>Actinopterygii</taxon>
        <taxon>Neopterygii</taxon>
        <taxon>Teleostei</taxon>
        <taxon>Neoteleostei</taxon>
        <taxon>Acanthomorphata</taxon>
        <taxon>Ovalentaria</taxon>
        <taxon>Atherinomorphae</taxon>
        <taxon>Cyprinodontiformes</taxon>
        <taxon>Goodeidae</taxon>
        <taxon>Xenoophorus</taxon>
    </lineage>
</organism>
<dbReference type="EMBL" id="JAHRIN010042260">
    <property type="protein sequence ID" value="MEQ2205736.1"/>
    <property type="molecule type" value="Genomic_DNA"/>
</dbReference>
<evidence type="ECO:0000313" key="3">
    <source>
        <dbReference type="Proteomes" id="UP001434883"/>
    </source>
</evidence>
<evidence type="ECO:0000256" key="1">
    <source>
        <dbReference type="SAM" id="SignalP"/>
    </source>
</evidence>
<protein>
    <recommendedName>
        <fullName evidence="4">Secreted protein</fullName>
    </recommendedName>
</protein>
<keyword evidence="3" id="KW-1185">Reference proteome</keyword>
<dbReference type="Proteomes" id="UP001434883">
    <property type="component" value="Unassembled WGS sequence"/>
</dbReference>
<keyword evidence="1" id="KW-0732">Signal</keyword>
<name>A0ABV0RCJ7_9TELE</name>
<reference evidence="2 3" key="1">
    <citation type="submission" date="2021-06" db="EMBL/GenBank/DDBJ databases">
        <authorList>
            <person name="Palmer J.M."/>
        </authorList>
    </citation>
    <scope>NUCLEOTIDE SEQUENCE [LARGE SCALE GENOMIC DNA]</scope>
    <source>
        <strain evidence="2 3">XC_2019</strain>
        <tissue evidence="2">Muscle</tissue>
    </source>
</reference>
<evidence type="ECO:0000313" key="2">
    <source>
        <dbReference type="EMBL" id="MEQ2205736.1"/>
    </source>
</evidence>
<evidence type="ECO:0008006" key="4">
    <source>
        <dbReference type="Google" id="ProtNLM"/>
    </source>
</evidence>
<feature type="signal peptide" evidence="1">
    <location>
        <begin position="1"/>
        <end position="19"/>
    </location>
</feature>
<gene>
    <name evidence="2" type="ORF">XENOCAPTIV_011810</name>
</gene>
<feature type="non-terminal residue" evidence="2">
    <location>
        <position position="1"/>
    </location>
</feature>
<comment type="caution">
    <text evidence="2">The sequence shown here is derived from an EMBL/GenBank/DDBJ whole genome shotgun (WGS) entry which is preliminary data.</text>
</comment>
<proteinExistence type="predicted"/>
<accession>A0ABV0RCJ7</accession>